<protein>
    <submittedName>
        <fullName evidence="2">Putative SIGNAL PEPTIDE protein</fullName>
    </submittedName>
</protein>
<dbReference type="EMBL" id="CP023067">
    <property type="protein sequence ID" value="ASY63677.1"/>
    <property type="molecule type" value="Genomic_DNA"/>
</dbReference>
<sequence length="52" mass="5612">MRTETKKAISPLVIAFIGAVLTLVSLFAFQGWIAHGADIFLSLAQAGLSWCF</sequence>
<accession>A0A249PD89</accession>
<dbReference type="Proteomes" id="UP000217211">
    <property type="component" value="Chromosome"/>
</dbReference>
<keyword evidence="1" id="KW-0812">Transmembrane</keyword>
<dbReference type="RefSeq" id="WP_034851119.1">
    <property type="nucleotide sequence ID" value="NZ_AJQT01000008.1"/>
</dbReference>
<reference evidence="2 3" key="1">
    <citation type="submission" date="2017-08" db="EMBL/GenBank/DDBJ databases">
        <title>Multipartite genome sequences of Sinorhizobium species nodulating soybeans.</title>
        <authorList>
            <person name="Tian C.F."/>
        </authorList>
    </citation>
    <scope>NUCLEOTIDE SEQUENCE [LARGE SCALE GENOMIC DNA]</scope>
    <source>
        <strain evidence="2 3">CCBAU 05684</strain>
    </source>
</reference>
<organism evidence="2 3">
    <name type="scientific">Sinorhizobium sojae CCBAU 05684</name>
    <dbReference type="NCBI Taxonomy" id="716928"/>
    <lineage>
        <taxon>Bacteria</taxon>
        <taxon>Pseudomonadati</taxon>
        <taxon>Pseudomonadota</taxon>
        <taxon>Alphaproteobacteria</taxon>
        <taxon>Hyphomicrobiales</taxon>
        <taxon>Rhizobiaceae</taxon>
        <taxon>Sinorhizobium/Ensifer group</taxon>
        <taxon>Sinorhizobium</taxon>
    </lineage>
</organism>
<dbReference type="STRING" id="716928.GCA_000261485_00365"/>
<evidence type="ECO:0000313" key="3">
    <source>
        <dbReference type="Proteomes" id="UP000217211"/>
    </source>
</evidence>
<gene>
    <name evidence="2" type="ORF">SJ05684_c22360</name>
</gene>
<keyword evidence="1" id="KW-1133">Transmembrane helix</keyword>
<evidence type="ECO:0000313" key="2">
    <source>
        <dbReference type="EMBL" id="ASY63677.1"/>
    </source>
</evidence>
<keyword evidence="1" id="KW-0472">Membrane</keyword>
<evidence type="ECO:0000256" key="1">
    <source>
        <dbReference type="SAM" id="Phobius"/>
    </source>
</evidence>
<dbReference type="AlphaFoldDB" id="A0A249PD89"/>
<dbReference type="KEGG" id="esj:SJ05684_c22360"/>
<proteinExistence type="predicted"/>
<name>A0A249PD89_9HYPH</name>
<feature type="transmembrane region" description="Helical" evidence="1">
    <location>
        <begin position="12"/>
        <end position="33"/>
    </location>
</feature>
<keyword evidence="3" id="KW-1185">Reference proteome</keyword>